<comment type="cofactor">
    <cofactor evidence="1">
        <name>FAD</name>
        <dbReference type="ChEBI" id="CHEBI:57692"/>
    </cofactor>
</comment>
<organism evidence="6">
    <name type="scientific">Magnetospirillum gryphiswaldense</name>
    <dbReference type="NCBI Taxonomy" id="55518"/>
    <lineage>
        <taxon>Bacteria</taxon>
        <taxon>Pseudomonadati</taxon>
        <taxon>Pseudomonadota</taxon>
        <taxon>Alphaproteobacteria</taxon>
        <taxon>Rhodospirillales</taxon>
        <taxon>Rhodospirillaceae</taxon>
        <taxon>Magnetospirillum</taxon>
    </lineage>
</organism>
<dbReference type="InterPro" id="IPR023166">
    <property type="entry name" value="BaiN-like_dom_sf"/>
</dbReference>
<reference evidence="6" key="1">
    <citation type="journal article" date="2007" name="J. Bacteriol.">
        <title>Comparative genome analysis of four magnetotactic bacteria reveals a complex set of group-specific genes implicated in magnetosome biomineralization and function.</title>
        <authorList>
            <person name="Richter M."/>
            <person name="Kube M."/>
            <person name="Bazylinski D.A."/>
            <person name="Lombardot T."/>
            <person name="Gloeckner F.O."/>
            <person name="Reinhardt R."/>
            <person name="Schueler D."/>
        </authorList>
    </citation>
    <scope>NUCLEOTIDE SEQUENCE</scope>
    <source>
        <strain evidence="6">MSR-1</strain>
    </source>
</reference>
<evidence type="ECO:0000256" key="3">
    <source>
        <dbReference type="ARBA" id="ARBA00022827"/>
    </source>
</evidence>
<dbReference type="EMBL" id="CU459003">
    <property type="protein sequence ID" value="CAM77880.1"/>
    <property type="molecule type" value="Genomic_DNA"/>
</dbReference>
<evidence type="ECO:0000256" key="2">
    <source>
        <dbReference type="ARBA" id="ARBA00022630"/>
    </source>
</evidence>
<dbReference type="InterPro" id="IPR057661">
    <property type="entry name" value="RsdA/BaiN/AoA(So)_Rossmann"/>
</dbReference>
<dbReference type="AlphaFoldDB" id="A4U4S3"/>
<dbReference type="Pfam" id="PF03486">
    <property type="entry name" value="HI0933_like"/>
    <property type="match status" value="1"/>
</dbReference>
<dbReference type="PANTHER" id="PTHR42887">
    <property type="entry name" value="OS12G0638800 PROTEIN"/>
    <property type="match status" value="1"/>
</dbReference>
<evidence type="ECO:0000256" key="1">
    <source>
        <dbReference type="ARBA" id="ARBA00001974"/>
    </source>
</evidence>
<keyword evidence="2" id="KW-0285">Flavoprotein</keyword>
<evidence type="ECO:0000313" key="6">
    <source>
        <dbReference type="EMBL" id="CAM77880.1"/>
    </source>
</evidence>
<dbReference type="PANTHER" id="PTHR42887:SF2">
    <property type="entry name" value="OS12G0638800 PROTEIN"/>
    <property type="match status" value="1"/>
</dbReference>
<gene>
    <name evidence="6" type="ORF">MGR_3948</name>
</gene>
<dbReference type="Gene3D" id="3.50.50.60">
    <property type="entry name" value="FAD/NAD(P)-binding domain"/>
    <property type="match status" value="1"/>
</dbReference>
<dbReference type="InterPro" id="IPR004792">
    <property type="entry name" value="BaiN-like"/>
</dbReference>
<proteinExistence type="predicted"/>
<dbReference type="NCBIfam" id="TIGR00275">
    <property type="entry name" value="aminoacetone oxidase family FAD-binding enzyme"/>
    <property type="match status" value="1"/>
</dbReference>
<dbReference type="PRINTS" id="PR00411">
    <property type="entry name" value="PNDRDTASEI"/>
</dbReference>
<dbReference type="InterPro" id="IPR036188">
    <property type="entry name" value="FAD/NAD-bd_sf"/>
</dbReference>
<dbReference type="InterPro" id="IPR055178">
    <property type="entry name" value="RsdA/BaiN/AoA(So)-like_dom"/>
</dbReference>
<protein>
    <submittedName>
        <fullName evidence="6">HI0933-like protein</fullName>
    </submittedName>
</protein>
<dbReference type="SUPFAM" id="SSF51905">
    <property type="entry name" value="FAD/NAD(P)-binding domain"/>
    <property type="match status" value="1"/>
</dbReference>
<accession>A4U4S3</accession>
<dbReference type="Gene3D" id="2.40.30.10">
    <property type="entry name" value="Translation factors"/>
    <property type="match status" value="1"/>
</dbReference>
<dbReference type="RefSeq" id="WP_106001249.1">
    <property type="nucleotide sequence ID" value="NZ_CP027527.1"/>
</dbReference>
<feature type="domain" description="RsdA/BaiN/AoA(So)-like Rossmann fold-like" evidence="4">
    <location>
        <begin position="4"/>
        <end position="389"/>
    </location>
</feature>
<evidence type="ECO:0000259" key="4">
    <source>
        <dbReference type="Pfam" id="PF03486"/>
    </source>
</evidence>
<keyword evidence="3" id="KW-0274">FAD</keyword>
<sequence>MQYDIIIIGAGAAGLMAAASAGQRGRKVVVLDHAEKAGAKILISGGGRCNFTNRNIAPERYLSANPHFAKSALKRYSQNDFIALVGKYRIAYHERDLGQLFCDQSSALILNMLLDEAGAGSVELRLGAKVGGITGSGPYTIDTEDGPITANSVIVATGGLSIPKLGATSYAHFAARDYGLGVTAIRPALVPLTFTDADLDFVRVLTGIAVDGVVSCGKTSFREAVLFTHRGLSGPAILQISSYWREGQDITVNLAPDLDVAAKLIERKDQRPRAEAKTILGEMLPSRLADGMCERAGIGKKPMAELSNKALTQLGQMVNAWKLLPAGTEGWRTAEVTLGGVDTEALSSKTMEAKAHPGLFFVGEAVDVTGWLGGYNFQWAWSSGWVAGQHA</sequence>
<name>A4U4S3_9PROT</name>
<dbReference type="SUPFAM" id="SSF160996">
    <property type="entry name" value="HI0933 insert domain-like"/>
    <property type="match status" value="1"/>
</dbReference>
<dbReference type="Pfam" id="PF22780">
    <property type="entry name" value="HI0933_like_1st"/>
    <property type="match status" value="1"/>
</dbReference>
<feature type="domain" description="RsdA/BaiN/AoA(So)-like insert" evidence="5">
    <location>
        <begin position="186"/>
        <end position="336"/>
    </location>
</feature>
<dbReference type="Gene3D" id="1.10.8.260">
    <property type="entry name" value="HI0933 insert domain-like"/>
    <property type="match status" value="1"/>
</dbReference>
<evidence type="ECO:0000259" key="5">
    <source>
        <dbReference type="Pfam" id="PF22780"/>
    </source>
</evidence>